<comment type="caution">
    <text evidence="2">The sequence shown here is derived from an EMBL/GenBank/DDBJ whole genome shotgun (WGS) entry which is preliminary data.</text>
</comment>
<name>A0AAV7TPN3_PLEWA</name>
<dbReference type="Gene3D" id="3.10.10.10">
    <property type="entry name" value="HIV Type 1 Reverse Transcriptase, subunit A, domain 1"/>
    <property type="match status" value="1"/>
</dbReference>
<reference evidence="2" key="1">
    <citation type="journal article" date="2022" name="bioRxiv">
        <title>Sequencing and chromosome-scale assembly of the giantPleurodeles waltlgenome.</title>
        <authorList>
            <person name="Brown T."/>
            <person name="Elewa A."/>
            <person name="Iarovenko S."/>
            <person name="Subramanian E."/>
            <person name="Araus A.J."/>
            <person name="Petzold A."/>
            <person name="Susuki M."/>
            <person name="Suzuki K.-i.T."/>
            <person name="Hayashi T."/>
            <person name="Toyoda A."/>
            <person name="Oliveira C."/>
            <person name="Osipova E."/>
            <person name="Leigh N.D."/>
            <person name="Simon A."/>
            <person name="Yun M.H."/>
        </authorList>
    </citation>
    <scope>NUCLEOTIDE SEQUENCE</scope>
    <source>
        <strain evidence="2">20211129_DDA</strain>
        <tissue evidence="2">Liver</tissue>
    </source>
</reference>
<gene>
    <name evidence="2" type="ORF">NDU88_003882</name>
</gene>
<sequence>MGRCCCKRTCLTWKRRTALPLPTRKRSAGGPIPLHIRVLRGRRSRFAPSSGVQKRKRRTRREERERGEHGAGTREKTSKTTRAADWTSRPSGAGGSQGKLRPRFGKSVAPSGKKVARQRPYRIPEAIRQIVEQVVEQEVETVLNAAIIEPSSSPWCSPVVLVPKPDGSTRFCIDFRQVNAHPGAEGQGKPIRDIIWGPKEEEADEKGGTGERRTRSGNTGDNKSSRGNSDTDCPADTHTEDWTSRPSGAGGAQHKLRPRFGKSVAPSGVWLA</sequence>
<dbReference type="InterPro" id="IPR043502">
    <property type="entry name" value="DNA/RNA_pol_sf"/>
</dbReference>
<accession>A0AAV7TPN3</accession>
<evidence type="ECO:0000313" key="3">
    <source>
        <dbReference type="Proteomes" id="UP001066276"/>
    </source>
</evidence>
<proteinExistence type="predicted"/>
<evidence type="ECO:0000313" key="2">
    <source>
        <dbReference type="EMBL" id="KAJ1178639.1"/>
    </source>
</evidence>
<feature type="compositionally biased region" description="Basic and acidic residues" evidence="1">
    <location>
        <begin position="60"/>
        <end position="78"/>
    </location>
</feature>
<feature type="compositionally biased region" description="Basic and acidic residues" evidence="1">
    <location>
        <begin position="205"/>
        <end position="214"/>
    </location>
</feature>
<feature type="region of interest" description="Disordered" evidence="1">
    <location>
        <begin position="180"/>
        <end position="272"/>
    </location>
</feature>
<dbReference type="PANTHER" id="PTHR24559:SF454">
    <property type="entry name" value="RIBONUCLEASE H"/>
    <property type="match status" value="1"/>
</dbReference>
<dbReference type="AlphaFoldDB" id="A0AAV7TPN3"/>
<organism evidence="2 3">
    <name type="scientific">Pleurodeles waltl</name>
    <name type="common">Iberian ribbed newt</name>
    <dbReference type="NCBI Taxonomy" id="8319"/>
    <lineage>
        <taxon>Eukaryota</taxon>
        <taxon>Metazoa</taxon>
        <taxon>Chordata</taxon>
        <taxon>Craniata</taxon>
        <taxon>Vertebrata</taxon>
        <taxon>Euteleostomi</taxon>
        <taxon>Amphibia</taxon>
        <taxon>Batrachia</taxon>
        <taxon>Caudata</taxon>
        <taxon>Salamandroidea</taxon>
        <taxon>Salamandridae</taxon>
        <taxon>Pleurodelinae</taxon>
        <taxon>Pleurodeles</taxon>
    </lineage>
</organism>
<keyword evidence="3" id="KW-1185">Reference proteome</keyword>
<dbReference type="SUPFAM" id="SSF56672">
    <property type="entry name" value="DNA/RNA polymerases"/>
    <property type="match status" value="1"/>
</dbReference>
<evidence type="ECO:0008006" key="4">
    <source>
        <dbReference type="Google" id="ProtNLM"/>
    </source>
</evidence>
<dbReference type="PANTHER" id="PTHR24559">
    <property type="entry name" value="TRANSPOSON TY3-I GAG-POL POLYPROTEIN"/>
    <property type="match status" value="1"/>
</dbReference>
<evidence type="ECO:0000256" key="1">
    <source>
        <dbReference type="SAM" id="MobiDB-lite"/>
    </source>
</evidence>
<protein>
    <recommendedName>
        <fullName evidence="4">Transposon Ty3-I Gag-Pol polyprotein</fullName>
    </recommendedName>
</protein>
<feature type="compositionally biased region" description="Polar residues" evidence="1">
    <location>
        <begin position="216"/>
        <end position="231"/>
    </location>
</feature>
<dbReference type="Proteomes" id="UP001066276">
    <property type="component" value="Chromosome 3_2"/>
</dbReference>
<dbReference type="EMBL" id="JANPWB010000006">
    <property type="protein sequence ID" value="KAJ1178639.1"/>
    <property type="molecule type" value="Genomic_DNA"/>
</dbReference>
<feature type="region of interest" description="Disordered" evidence="1">
    <location>
        <begin position="40"/>
        <end position="117"/>
    </location>
</feature>
<dbReference type="InterPro" id="IPR053134">
    <property type="entry name" value="RNA-dir_DNA_polymerase"/>
</dbReference>